<evidence type="ECO:0000313" key="1">
    <source>
        <dbReference type="EMBL" id="MBA4627875.1"/>
    </source>
</evidence>
<dbReference type="AlphaFoldDB" id="A0A7C8YWK5"/>
<accession>A0A7C8YWK5</accession>
<sequence>MDVTCQQVPLLQSICGLLLETRMCGQAHSNLTRLGSWLGRLSWNFRFWVRTLGSPHLDLVGGPALVRSWGLPPSVTGWHHCYMSSNGRRRLTVKWIYRKNYDFRVKWPILLQLKRGLGGFENNHSKIPVY</sequence>
<reference evidence="1" key="1">
    <citation type="journal article" date="2013" name="J. Plant Res.">
        <title>Effect of fungi and light on seed germination of three Opuntia species from semiarid lands of central Mexico.</title>
        <authorList>
            <person name="Delgado-Sanchez P."/>
            <person name="Jimenez-Bremont J.F."/>
            <person name="Guerrero-Gonzalez Mde L."/>
            <person name="Flores J."/>
        </authorList>
    </citation>
    <scope>NUCLEOTIDE SEQUENCE</scope>
    <source>
        <tissue evidence="1">Cladode</tissue>
    </source>
</reference>
<dbReference type="EMBL" id="GISG01063965">
    <property type="protein sequence ID" value="MBA4627876.1"/>
    <property type="molecule type" value="Transcribed_RNA"/>
</dbReference>
<protein>
    <submittedName>
        <fullName evidence="1">Uncharacterized protein</fullName>
    </submittedName>
</protein>
<organism evidence="1">
    <name type="scientific">Opuntia streptacantha</name>
    <name type="common">Prickly pear cactus</name>
    <name type="synonym">Opuntia cardona</name>
    <dbReference type="NCBI Taxonomy" id="393608"/>
    <lineage>
        <taxon>Eukaryota</taxon>
        <taxon>Viridiplantae</taxon>
        <taxon>Streptophyta</taxon>
        <taxon>Embryophyta</taxon>
        <taxon>Tracheophyta</taxon>
        <taxon>Spermatophyta</taxon>
        <taxon>Magnoliopsida</taxon>
        <taxon>eudicotyledons</taxon>
        <taxon>Gunneridae</taxon>
        <taxon>Pentapetalae</taxon>
        <taxon>Caryophyllales</taxon>
        <taxon>Cactineae</taxon>
        <taxon>Cactaceae</taxon>
        <taxon>Opuntioideae</taxon>
        <taxon>Opuntia</taxon>
    </lineage>
</organism>
<name>A0A7C8YWK5_OPUST</name>
<reference evidence="1" key="2">
    <citation type="submission" date="2020-07" db="EMBL/GenBank/DDBJ databases">
        <authorList>
            <person name="Vera ALvarez R."/>
            <person name="Arias-Moreno D.M."/>
            <person name="Jimenez-Jacinto V."/>
            <person name="Jimenez-Bremont J.F."/>
            <person name="Swaminathan K."/>
            <person name="Moose S.P."/>
            <person name="Guerrero-Gonzalez M.L."/>
            <person name="Marino-Ramirez L."/>
            <person name="Landsman D."/>
            <person name="Rodriguez-Kessler M."/>
            <person name="Delgado-Sanchez P."/>
        </authorList>
    </citation>
    <scope>NUCLEOTIDE SEQUENCE</scope>
    <source>
        <tissue evidence="1">Cladode</tissue>
    </source>
</reference>
<dbReference type="EMBL" id="GISG01063964">
    <property type="protein sequence ID" value="MBA4627875.1"/>
    <property type="molecule type" value="Transcribed_RNA"/>
</dbReference>
<proteinExistence type="predicted"/>